<dbReference type="Gene3D" id="1.25.40.620">
    <property type="match status" value="1"/>
</dbReference>
<dbReference type="SUPFAM" id="SSF140869">
    <property type="entry name" value="GUN4-like"/>
    <property type="match status" value="1"/>
</dbReference>
<proteinExistence type="predicted"/>
<feature type="domain" description="GUN4-like" evidence="2">
    <location>
        <begin position="37"/>
        <end position="121"/>
    </location>
</feature>
<organism evidence="3 4">
    <name type="scientific">Planktothrix tepida PCC 9214</name>
    <dbReference type="NCBI Taxonomy" id="671072"/>
    <lineage>
        <taxon>Bacteria</taxon>
        <taxon>Bacillati</taxon>
        <taxon>Cyanobacteriota</taxon>
        <taxon>Cyanophyceae</taxon>
        <taxon>Oscillatoriophycideae</taxon>
        <taxon>Oscillatoriales</taxon>
        <taxon>Microcoleaceae</taxon>
        <taxon>Planktothrix</taxon>
    </lineage>
</organism>
<name>A0A1J1LT88_9CYAN</name>
<evidence type="ECO:0000313" key="4">
    <source>
        <dbReference type="Proteomes" id="UP000184315"/>
    </source>
</evidence>
<keyword evidence="1" id="KW-0812">Transmembrane</keyword>
<protein>
    <submittedName>
        <fullName evidence="3">Serine/threonine kinase</fullName>
    </submittedName>
</protein>
<keyword evidence="3" id="KW-0808">Transferase</keyword>
<accession>A0A1J1LT88</accession>
<evidence type="ECO:0000259" key="2">
    <source>
        <dbReference type="Pfam" id="PF05419"/>
    </source>
</evidence>
<sequence>MGNREKIIVALGVMASITSLVIGMARTATISEKIRVKPDYQRLANLLAAKQFTKAERQTYRMMLLALGKDTKYSDPIELNQQDIAKFPCEDLRELEKIWHGYTHGTIHFRNKIMSWQNGQQNLIPAINSRSNSCKIEENINSTALSQ</sequence>
<dbReference type="RefSeq" id="WP_072722728.1">
    <property type="nucleotide sequence ID" value="NZ_LN889817.1"/>
</dbReference>
<feature type="transmembrane region" description="Helical" evidence="1">
    <location>
        <begin position="7"/>
        <end position="25"/>
    </location>
</feature>
<keyword evidence="3" id="KW-0418">Kinase</keyword>
<keyword evidence="1" id="KW-0472">Membrane</keyword>
<gene>
    <name evidence="3" type="ORF">PL9214720089</name>
</gene>
<dbReference type="InterPro" id="IPR037215">
    <property type="entry name" value="GUN4-like_sf"/>
</dbReference>
<keyword evidence="1" id="KW-1133">Transmembrane helix</keyword>
<reference evidence="4" key="1">
    <citation type="submission" date="2015-10" db="EMBL/GenBank/DDBJ databases">
        <authorList>
            <person name="Regsiter A."/>
            <person name="william w."/>
        </authorList>
    </citation>
    <scope>NUCLEOTIDE SEQUENCE [LARGE SCALE GENOMIC DNA]</scope>
</reference>
<dbReference type="Pfam" id="PF05419">
    <property type="entry name" value="GUN4"/>
    <property type="match status" value="1"/>
</dbReference>
<evidence type="ECO:0000313" key="3">
    <source>
        <dbReference type="EMBL" id="CUR35819.1"/>
    </source>
</evidence>
<dbReference type="AlphaFoldDB" id="A0A1J1LT88"/>
<keyword evidence="4" id="KW-1185">Reference proteome</keyword>
<dbReference type="OrthoDB" id="447736at2"/>
<dbReference type="EMBL" id="CZDF01000180">
    <property type="protein sequence ID" value="CUR35819.1"/>
    <property type="molecule type" value="Genomic_DNA"/>
</dbReference>
<dbReference type="GO" id="GO:0016301">
    <property type="term" value="F:kinase activity"/>
    <property type="evidence" value="ECO:0007669"/>
    <property type="project" value="UniProtKB-KW"/>
</dbReference>
<evidence type="ECO:0000256" key="1">
    <source>
        <dbReference type="SAM" id="Phobius"/>
    </source>
</evidence>
<dbReference type="InterPro" id="IPR008629">
    <property type="entry name" value="GUN4-like"/>
</dbReference>
<dbReference type="Proteomes" id="UP000184315">
    <property type="component" value="Unassembled WGS sequence"/>
</dbReference>
<dbReference type="STRING" id="671072.PL9214720089"/>